<dbReference type="PANTHER" id="PTHR23121:SF9">
    <property type="entry name" value="SODIUM-DEPENDENT GLUCOSE TRANSPORTER 1"/>
    <property type="match status" value="1"/>
</dbReference>
<feature type="compositionally biased region" description="Polar residues" evidence="6">
    <location>
        <begin position="564"/>
        <end position="576"/>
    </location>
</feature>
<feature type="region of interest" description="Disordered" evidence="6">
    <location>
        <begin position="564"/>
        <end position="649"/>
    </location>
</feature>
<dbReference type="OMA" id="IPWCKKA"/>
<reference evidence="8" key="3">
    <citation type="submission" date="2025-08" db="UniProtKB">
        <authorList>
            <consortium name="Ensembl"/>
        </authorList>
    </citation>
    <scope>IDENTIFICATION</scope>
</reference>
<accession>A0A3P9ABG2</accession>
<feature type="transmembrane region" description="Helical" evidence="7">
    <location>
        <begin position="121"/>
        <end position="141"/>
    </location>
</feature>
<feature type="compositionally biased region" description="Acidic residues" evidence="6">
    <location>
        <begin position="531"/>
        <end position="549"/>
    </location>
</feature>
<keyword evidence="9" id="KW-1185">Reference proteome</keyword>
<dbReference type="SUPFAM" id="SSF103473">
    <property type="entry name" value="MFS general substrate transporter"/>
    <property type="match status" value="1"/>
</dbReference>
<dbReference type="FunCoup" id="A0A3P9ABG2">
    <property type="interactions" value="22"/>
</dbReference>
<evidence type="ECO:0000256" key="6">
    <source>
        <dbReference type="SAM" id="MobiDB-lite"/>
    </source>
</evidence>
<dbReference type="PANTHER" id="PTHR23121">
    <property type="entry name" value="SODIUM-DEPENDENT GLUCOSE TRANSPORTER 1"/>
    <property type="match status" value="1"/>
</dbReference>
<reference evidence="8" key="2">
    <citation type="submission" date="2020-02" db="EMBL/GenBank/DDBJ databases">
        <title>Esox lucius (northern pike) genome, fEsoLuc1, primary haplotype.</title>
        <authorList>
            <person name="Myers G."/>
            <person name="Karagic N."/>
            <person name="Meyer A."/>
            <person name="Pippel M."/>
            <person name="Reichard M."/>
            <person name="Winkler S."/>
            <person name="Tracey A."/>
            <person name="Sims Y."/>
            <person name="Howe K."/>
            <person name="Rhie A."/>
            <person name="Formenti G."/>
            <person name="Durbin R."/>
            <person name="Fedrigo O."/>
            <person name="Jarvis E.D."/>
        </authorList>
    </citation>
    <scope>NUCLEOTIDE SEQUENCE [LARGE SCALE GENOMIC DNA]</scope>
</reference>
<comment type="subcellular location">
    <subcellularLocation>
        <location evidence="1">Membrane</location>
        <topology evidence="1">Multi-pass membrane protein</topology>
    </subcellularLocation>
</comment>
<reference evidence="9" key="1">
    <citation type="journal article" date="2014" name="PLoS ONE">
        <title>The genome and linkage map of the northern pike (Esox lucius): conserved synteny revealed between the salmonid sister group and the Neoteleostei.</title>
        <authorList>
            <person name="Rondeau E.B."/>
            <person name="Minkley D.R."/>
            <person name="Leong J.S."/>
            <person name="Messmer A.M."/>
            <person name="Jantzen J.R."/>
            <person name="von Schalburg K.R."/>
            <person name="Lemon C."/>
            <person name="Bird N.H."/>
            <person name="Koop B.F."/>
        </authorList>
    </citation>
    <scope>NUCLEOTIDE SEQUENCE</scope>
</reference>
<name>A0A3P9ABG2_ESOLU</name>
<feature type="transmembrane region" description="Helical" evidence="7">
    <location>
        <begin position="412"/>
        <end position="434"/>
    </location>
</feature>
<organism evidence="8 9">
    <name type="scientific">Esox lucius</name>
    <name type="common">Northern pike</name>
    <dbReference type="NCBI Taxonomy" id="8010"/>
    <lineage>
        <taxon>Eukaryota</taxon>
        <taxon>Metazoa</taxon>
        <taxon>Chordata</taxon>
        <taxon>Craniata</taxon>
        <taxon>Vertebrata</taxon>
        <taxon>Euteleostomi</taxon>
        <taxon>Actinopterygii</taxon>
        <taxon>Neopterygii</taxon>
        <taxon>Teleostei</taxon>
        <taxon>Protacanthopterygii</taxon>
        <taxon>Esociformes</taxon>
        <taxon>Esocidae</taxon>
        <taxon>Esox</taxon>
    </lineage>
</organism>
<feature type="transmembrane region" description="Helical" evidence="7">
    <location>
        <begin position="359"/>
        <end position="379"/>
    </location>
</feature>
<feature type="transmembrane region" description="Helical" evidence="7">
    <location>
        <begin position="81"/>
        <end position="101"/>
    </location>
</feature>
<dbReference type="Bgee" id="ENSELUG00000018422">
    <property type="expression patterns" value="Expressed in mesonephros and 14 other cell types or tissues"/>
</dbReference>
<feature type="region of interest" description="Disordered" evidence="6">
    <location>
        <begin position="22"/>
        <end position="57"/>
    </location>
</feature>
<evidence type="ECO:0000256" key="3">
    <source>
        <dbReference type="ARBA" id="ARBA00022692"/>
    </source>
</evidence>
<dbReference type="Gene3D" id="1.20.1250.20">
    <property type="entry name" value="MFS general substrate transporter like domains"/>
    <property type="match status" value="2"/>
</dbReference>
<feature type="transmembrane region" description="Helical" evidence="7">
    <location>
        <begin position="321"/>
        <end position="347"/>
    </location>
</feature>
<evidence type="ECO:0008006" key="10">
    <source>
        <dbReference type="Google" id="ProtNLM"/>
    </source>
</evidence>
<feature type="transmembrane region" description="Helical" evidence="7">
    <location>
        <begin position="476"/>
        <end position="499"/>
    </location>
</feature>
<sequence>MSASTARVPAVKKKHVRFARMREDNDDQEENTLFDKRKDTRRGLKSVMKGRKRSSNSGFDDEVEIIGSGDNSSGSGGCSRWLITLALCASFLGLGMSISVLGPTFQDLAINVNQDISNISYIFVGRSTGYIGGSVLSGILFDCMNSHLLLGLSMLVTAFGMFSIPFSKTALLLTILMSSIGVSMGFLDTGGNVLILQTWGDQAGPHMQALHFSFAAGAFASPIIAKLLFGSDPDVATNSSTTASPGPVSDQVPWGESSSTIISLVHTSTTLSSMWAYVVIGGFILFVSFLFFFLYTRRGPSGNGAQTSAGKSLVSKHHNALISMLFVFFFWYVGAEVAYGSFIFTYAKNYIHMDRSRAAWLNSLFWGTFAAFRGLAIFFTTCMHPGTMILLSLVGSTLSSLLLTLFSSNQLVLWTCTGVYGASMSTIFPSGISWVEQYTTVTGRSAAVFVVGAALGEMVLPALLGFLQGRIHRHPLLMYLTLGTSTVTSILFPFMYWLASSPGGASRTLRIRGHKEPDDSEYRQALLDSGANDEEEQQEEDEEAEQWNDADFEVIEMDDASLMNSPTKALVSSPSEALSLIPNKAPPSPNNELPRPDVAGTSGDPAAKSVATGQSLEPTDGSSFSDSLSLLGESPRKELQLSLDREKRD</sequence>
<evidence type="ECO:0000256" key="2">
    <source>
        <dbReference type="ARBA" id="ARBA00008335"/>
    </source>
</evidence>
<feature type="compositionally biased region" description="Basic and acidic residues" evidence="6">
    <location>
        <begin position="33"/>
        <end position="42"/>
    </location>
</feature>
<gene>
    <name evidence="8" type="primary">MFSD4B</name>
</gene>
<evidence type="ECO:0000313" key="8">
    <source>
        <dbReference type="Ensembl" id="ENSELUP00000038536.2"/>
    </source>
</evidence>
<dbReference type="GO" id="GO:0016020">
    <property type="term" value="C:membrane"/>
    <property type="evidence" value="ECO:0007669"/>
    <property type="project" value="UniProtKB-SubCell"/>
</dbReference>
<feature type="transmembrane region" description="Helical" evidence="7">
    <location>
        <begin position="386"/>
        <end position="406"/>
    </location>
</feature>
<dbReference type="Ensembl" id="ENSELUT00000040824.3">
    <property type="protein sequence ID" value="ENSELUP00000038536.2"/>
    <property type="gene ID" value="ENSELUG00000018422.3"/>
</dbReference>
<dbReference type="RefSeq" id="XP_010881174.2">
    <property type="nucleotide sequence ID" value="XM_010882872.5"/>
</dbReference>
<dbReference type="OrthoDB" id="546893at2759"/>
<protein>
    <recommendedName>
        <fullName evidence="10">Major facilitator superfamily (MFS) profile domain-containing protein</fullName>
    </recommendedName>
</protein>
<evidence type="ECO:0000256" key="7">
    <source>
        <dbReference type="SAM" id="Phobius"/>
    </source>
</evidence>
<dbReference type="InterPro" id="IPR036259">
    <property type="entry name" value="MFS_trans_sf"/>
</dbReference>
<feature type="transmembrane region" description="Helical" evidence="7">
    <location>
        <begin position="209"/>
        <end position="229"/>
    </location>
</feature>
<feature type="compositionally biased region" description="Basic residues" evidence="6">
    <location>
        <begin position="43"/>
        <end position="54"/>
    </location>
</feature>
<evidence type="ECO:0000256" key="1">
    <source>
        <dbReference type="ARBA" id="ARBA00004141"/>
    </source>
</evidence>
<feature type="compositionally biased region" description="Low complexity" evidence="6">
    <location>
        <begin position="620"/>
        <end position="633"/>
    </location>
</feature>
<dbReference type="AlphaFoldDB" id="A0A3P9ABG2"/>
<feature type="transmembrane region" description="Helical" evidence="7">
    <location>
        <begin position="446"/>
        <end position="464"/>
    </location>
</feature>
<proteinExistence type="inferred from homology"/>
<reference evidence="8" key="4">
    <citation type="submission" date="2025-09" db="UniProtKB">
        <authorList>
            <consortium name="Ensembl"/>
        </authorList>
    </citation>
    <scope>IDENTIFICATION</scope>
</reference>
<feature type="compositionally biased region" description="Basic and acidic residues" evidence="6">
    <location>
        <begin position="634"/>
        <end position="649"/>
    </location>
</feature>
<evidence type="ECO:0000256" key="4">
    <source>
        <dbReference type="ARBA" id="ARBA00022989"/>
    </source>
</evidence>
<keyword evidence="4 7" id="KW-1133">Transmembrane helix</keyword>
<dbReference type="FunFam" id="1.20.1250.20:FF:000508">
    <property type="entry name" value="Sodium-dependent glucose transporter 1"/>
    <property type="match status" value="1"/>
</dbReference>
<evidence type="ECO:0000313" key="9">
    <source>
        <dbReference type="Proteomes" id="UP000265140"/>
    </source>
</evidence>
<feature type="region of interest" description="Disordered" evidence="6">
    <location>
        <begin position="529"/>
        <end position="549"/>
    </location>
</feature>
<keyword evidence="5 7" id="KW-0472">Membrane</keyword>
<evidence type="ECO:0000256" key="5">
    <source>
        <dbReference type="ARBA" id="ARBA00023136"/>
    </source>
</evidence>
<dbReference type="InParanoid" id="A0A3P9ABG2"/>
<dbReference type="GeneID" id="105017892"/>
<feature type="transmembrane region" description="Helical" evidence="7">
    <location>
        <begin position="172"/>
        <end position="197"/>
    </location>
</feature>
<keyword evidence="3 7" id="KW-0812">Transmembrane</keyword>
<dbReference type="GeneTree" id="ENSGT00530000063320"/>
<comment type="similarity">
    <text evidence="2">Belongs to the major facilitator superfamily.</text>
</comment>
<feature type="transmembrane region" description="Helical" evidence="7">
    <location>
        <begin position="274"/>
        <end position="295"/>
    </location>
</feature>
<dbReference type="Proteomes" id="UP000265140">
    <property type="component" value="Chromosome 18"/>
</dbReference>
<feature type="transmembrane region" description="Helical" evidence="7">
    <location>
        <begin position="148"/>
        <end position="166"/>
    </location>
</feature>